<name>A0AAE3GKY0_9PSEU</name>
<keyword evidence="3" id="KW-1185">Reference proteome</keyword>
<keyword evidence="1" id="KW-0812">Transmembrane</keyword>
<evidence type="ECO:0000313" key="2">
    <source>
        <dbReference type="EMBL" id="MCP2169289.1"/>
    </source>
</evidence>
<dbReference type="Proteomes" id="UP001206128">
    <property type="component" value="Unassembled WGS sequence"/>
</dbReference>
<proteinExistence type="predicted"/>
<evidence type="ECO:0000313" key="3">
    <source>
        <dbReference type="Proteomes" id="UP001206128"/>
    </source>
</evidence>
<protein>
    <submittedName>
        <fullName evidence="2">Uncharacterized protein</fullName>
    </submittedName>
</protein>
<dbReference type="RefSeq" id="WP_253777937.1">
    <property type="nucleotide sequence ID" value="NZ_JAMTCK010000017.1"/>
</dbReference>
<organism evidence="2 3">
    <name type="scientific">Goodfellowiella coeruleoviolacea</name>
    <dbReference type="NCBI Taxonomy" id="334858"/>
    <lineage>
        <taxon>Bacteria</taxon>
        <taxon>Bacillati</taxon>
        <taxon>Actinomycetota</taxon>
        <taxon>Actinomycetes</taxon>
        <taxon>Pseudonocardiales</taxon>
        <taxon>Pseudonocardiaceae</taxon>
        <taxon>Goodfellowiella</taxon>
    </lineage>
</organism>
<accession>A0AAE3GKY0</accession>
<keyword evidence="1" id="KW-0472">Membrane</keyword>
<gene>
    <name evidence="2" type="ORF">LX83_006173</name>
</gene>
<dbReference type="EMBL" id="JAMTCK010000017">
    <property type="protein sequence ID" value="MCP2169289.1"/>
    <property type="molecule type" value="Genomic_DNA"/>
</dbReference>
<keyword evidence="1" id="KW-1133">Transmembrane helix</keyword>
<reference evidence="2" key="1">
    <citation type="submission" date="2022-06" db="EMBL/GenBank/DDBJ databases">
        <title>Genomic Encyclopedia of Archaeal and Bacterial Type Strains, Phase II (KMG-II): from individual species to whole genera.</title>
        <authorList>
            <person name="Goeker M."/>
        </authorList>
    </citation>
    <scope>NUCLEOTIDE SEQUENCE</scope>
    <source>
        <strain evidence="2">DSM 43935</strain>
    </source>
</reference>
<dbReference type="AlphaFoldDB" id="A0AAE3GKY0"/>
<comment type="caution">
    <text evidence="2">The sequence shown here is derived from an EMBL/GenBank/DDBJ whole genome shotgun (WGS) entry which is preliminary data.</text>
</comment>
<evidence type="ECO:0000256" key="1">
    <source>
        <dbReference type="SAM" id="Phobius"/>
    </source>
</evidence>
<feature type="transmembrane region" description="Helical" evidence="1">
    <location>
        <begin position="12"/>
        <end position="37"/>
    </location>
</feature>
<sequence>MATPQDAPRRTTPLLPLAVALFALGLLAVGAVFVLFATGHENLPVWLNLACTLAPIGLAVGVAGAVRDGRASAAARARQH</sequence>
<feature type="transmembrane region" description="Helical" evidence="1">
    <location>
        <begin position="43"/>
        <end position="66"/>
    </location>
</feature>